<dbReference type="AlphaFoldDB" id="A0A383AIU0"/>
<protein>
    <submittedName>
        <fullName evidence="1">Uncharacterized protein</fullName>
    </submittedName>
</protein>
<proteinExistence type="predicted"/>
<reference evidence="1" key="1">
    <citation type="submission" date="2018-05" db="EMBL/GenBank/DDBJ databases">
        <authorList>
            <person name="Lanie J.A."/>
            <person name="Ng W.-L."/>
            <person name="Kazmierczak K.M."/>
            <person name="Andrzejewski T.M."/>
            <person name="Davidsen T.M."/>
            <person name="Wayne K.J."/>
            <person name="Tettelin H."/>
            <person name="Glass J.I."/>
            <person name="Rusch D."/>
            <person name="Podicherti R."/>
            <person name="Tsui H.-C.T."/>
            <person name="Winkler M.E."/>
        </authorList>
    </citation>
    <scope>NUCLEOTIDE SEQUENCE</scope>
</reference>
<evidence type="ECO:0000313" key="1">
    <source>
        <dbReference type="EMBL" id="SVE07028.1"/>
    </source>
</evidence>
<accession>A0A383AIU0</accession>
<dbReference type="EMBL" id="UINC01192077">
    <property type="protein sequence ID" value="SVE07028.1"/>
    <property type="molecule type" value="Genomic_DNA"/>
</dbReference>
<feature type="non-terminal residue" evidence="1">
    <location>
        <position position="1"/>
    </location>
</feature>
<sequence>SQLSSINEFNYCWEENDQSTSGTDYSANVNEPINVIFTDETIIIPTIVYAESLYIEYGIILSDEGDKNWDNDTAYAIYQTIKAIPLREVRDQNTDYREFSKWTLTDELLTDDVSISTASDDTRVVNISSVVFNNANPKIAVIEGKRGIYFSNRLHHALVRFVTNNGNDSTKVNKILTERYGVSIDIPDYQSLTGEAATRFQEFHPSELVEIINLFEEMPKGMHKIDGLDYLVRRLDGTCNPSKGCDIPAVA</sequence>
<gene>
    <name evidence="1" type="ORF">METZ01_LOCUS459882</name>
</gene>
<organism evidence="1">
    <name type="scientific">marine metagenome</name>
    <dbReference type="NCBI Taxonomy" id="408172"/>
    <lineage>
        <taxon>unclassified sequences</taxon>
        <taxon>metagenomes</taxon>
        <taxon>ecological metagenomes</taxon>
    </lineage>
</organism>
<name>A0A383AIU0_9ZZZZ</name>
<feature type="non-terminal residue" evidence="1">
    <location>
        <position position="251"/>
    </location>
</feature>